<dbReference type="InterPro" id="IPR040720">
    <property type="entry name" value="GH81_C"/>
</dbReference>
<keyword evidence="6" id="KW-0326">Glycosidase</keyword>
<keyword evidence="7" id="KW-0961">Cell wall biogenesis/degradation</keyword>
<evidence type="ECO:0000256" key="5">
    <source>
        <dbReference type="ARBA" id="ARBA00023277"/>
    </source>
</evidence>
<comment type="similarity">
    <text evidence="2">Belongs to the glycosyl hydrolase 81 family.</text>
</comment>
<comment type="caution">
    <text evidence="11">The sequence shown here is derived from an EMBL/GenBank/DDBJ whole genome shotgun (WGS) entry which is preliminary data.</text>
</comment>
<accession>A0A314ZMC3</accession>
<keyword evidence="12" id="KW-1185">Reference proteome</keyword>
<dbReference type="InterPro" id="IPR005200">
    <property type="entry name" value="Endo-beta-glucanase"/>
</dbReference>
<keyword evidence="4" id="KW-0378">Hydrolase</keyword>
<dbReference type="PANTHER" id="PTHR31983:SF0">
    <property type="entry name" value="GLUCAN ENDO-1,3-BETA-D-GLUCOSIDASE 2"/>
    <property type="match status" value="1"/>
</dbReference>
<dbReference type="GO" id="GO:0042973">
    <property type="term" value="F:glucan endo-1,3-beta-D-glucosidase activity"/>
    <property type="evidence" value="ECO:0007669"/>
    <property type="project" value="UniProtKB-EC"/>
</dbReference>
<dbReference type="InterPro" id="IPR040451">
    <property type="entry name" value="GH81_N"/>
</dbReference>
<reference evidence="11 12" key="1">
    <citation type="submission" date="2018-02" db="EMBL/GenBank/DDBJ databases">
        <title>Draft genome of wild Prunus yedoensis var. nudiflora.</title>
        <authorList>
            <person name="Baek S."/>
            <person name="Kim J.-H."/>
            <person name="Choi K."/>
            <person name="Kim G.-B."/>
            <person name="Cho A."/>
            <person name="Jang H."/>
            <person name="Shin C.-H."/>
            <person name="Yu H.-J."/>
            <person name="Mun J.-H."/>
        </authorList>
    </citation>
    <scope>NUCLEOTIDE SEQUENCE [LARGE SCALE GENOMIC DNA]</scope>
    <source>
        <strain evidence="12">cv. Jeju island</strain>
        <tissue evidence="11">Leaf</tissue>
    </source>
</reference>
<proteinExistence type="inferred from homology"/>
<evidence type="ECO:0000256" key="4">
    <source>
        <dbReference type="ARBA" id="ARBA00022801"/>
    </source>
</evidence>
<evidence type="ECO:0000256" key="2">
    <source>
        <dbReference type="ARBA" id="ARBA00010730"/>
    </source>
</evidence>
<feature type="domain" description="Glycosyl hydrolase family 81 C-terminal" evidence="10">
    <location>
        <begin position="300"/>
        <end position="618"/>
    </location>
</feature>
<evidence type="ECO:0000313" key="12">
    <source>
        <dbReference type="Proteomes" id="UP000250321"/>
    </source>
</evidence>
<dbReference type="Proteomes" id="UP000250321">
    <property type="component" value="Unassembled WGS sequence"/>
</dbReference>
<evidence type="ECO:0000256" key="3">
    <source>
        <dbReference type="ARBA" id="ARBA00012780"/>
    </source>
</evidence>
<dbReference type="GO" id="GO:0000272">
    <property type="term" value="P:polysaccharide catabolic process"/>
    <property type="evidence" value="ECO:0007669"/>
    <property type="project" value="UniProtKB-KW"/>
</dbReference>
<dbReference type="Gene3D" id="2.70.98.30">
    <property type="entry name" value="Golgi alpha-mannosidase II, domain 4"/>
    <property type="match status" value="1"/>
</dbReference>
<dbReference type="Pfam" id="PF03639">
    <property type="entry name" value="Glyco_hydro_81"/>
    <property type="match status" value="1"/>
</dbReference>
<evidence type="ECO:0000256" key="1">
    <source>
        <dbReference type="ARBA" id="ARBA00000382"/>
    </source>
</evidence>
<sequence length="631" mass="69686">MTTFSKLSPTLSLIPHTTSSSSPFQFPPAESTILPDPSSFFSANLLTTPLPTNSFFQNFALNNGDKPEYFHPYSINSSSSSLSLSYPSLSSTSAFISQTFVPDLTISASQTSANLATTNNSSRVISSFTDLSVTLDFPSSNLRFFLARGSPYVTCNVSSPTAVSISTIHAILESYSSNSKTKFTVQLDNNQTWVMYTSSPTNLTRSSPSTLTFDGYSGNIRIALVPGSDPKYAAILDRFSSAYPVSGEAVFTKPFTLEYKWEKYGRGDLLMLAHPLHLQLLSNATVLEISITWHSIGGVKQASYPEIVSALRRDVKALSKTPITTASSYFYGKLVARAARLALIAEEVNCLDVVPAIRKYLADAIEPWLDGTFSGNGFLYDPKWGGLVTQQGSTDRGADFGFGVYNDHHYHLGYFVYGISVLAKIDRAWGSKYKPQAYSLAADFINIGNQSNSNFPRLRCFDLYKLHSWAGGLAEFGDGRDQESTSEAVNAYYSAALMGLAYGDTNLFNSGSMLTALEIQAAQMWWHVREGDTLYEEEFTKENRIVGILWANKRDSGLWFAPQEAKEMRLGIQLLPISPITEILFSDDGFAKEIVEWALPALSREGVEEGWEGFVYAGFMIRMVLRRRLRA</sequence>
<dbReference type="EC" id="3.2.1.39" evidence="3"/>
<keyword evidence="5" id="KW-0119">Carbohydrate metabolism</keyword>
<keyword evidence="8" id="KW-0624">Polysaccharide degradation</keyword>
<dbReference type="OrthoDB" id="4473401at2759"/>
<dbReference type="GO" id="GO:0071555">
    <property type="term" value="P:cell wall organization"/>
    <property type="evidence" value="ECO:0007669"/>
    <property type="project" value="UniProtKB-KW"/>
</dbReference>
<evidence type="ECO:0000313" key="11">
    <source>
        <dbReference type="EMBL" id="PQQ03086.1"/>
    </source>
</evidence>
<dbReference type="Pfam" id="PF17652">
    <property type="entry name" value="Glyco_hydro81C"/>
    <property type="match status" value="1"/>
</dbReference>
<dbReference type="EMBL" id="PJQY01001381">
    <property type="protein sequence ID" value="PQQ03086.1"/>
    <property type="molecule type" value="Genomic_DNA"/>
</dbReference>
<evidence type="ECO:0000259" key="9">
    <source>
        <dbReference type="Pfam" id="PF03639"/>
    </source>
</evidence>
<dbReference type="GO" id="GO:0052861">
    <property type="term" value="F:endo-1,3(4)-beta-glucanase activity"/>
    <property type="evidence" value="ECO:0007669"/>
    <property type="project" value="InterPro"/>
</dbReference>
<name>A0A314ZMC3_PRUYE</name>
<evidence type="ECO:0000256" key="7">
    <source>
        <dbReference type="ARBA" id="ARBA00023316"/>
    </source>
</evidence>
<dbReference type="PROSITE" id="PS52008">
    <property type="entry name" value="GH81"/>
    <property type="match status" value="1"/>
</dbReference>
<evidence type="ECO:0000256" key="6">
    <source>
        <dbReference type="ARBA" id="ARBA00023295"/>
    </source>
</evidence>
<protein>
    <recommendedName>
        <fullName evidence="3">glucan endo-1,3-beta-D-glucosidase</fullName>
        <ecNumber evidence="3">3.2.1.39</ecNumber>
    </recommendedName>
</protein>
<dbReference type="AlphaFoldDB" id="A0A314ZMC3"/>
<gene>
    <name evidence="11" type="ORF">Pyn_33941</name>
</gene>
<organism evidence="11 12">
    <name type="scientific">Prunus yedoensis var. nudiflora</name>
    <dbReference type="NCBI Taxonomy" id="2094558"/>
    <lineage>
        <taxon>Eukaryota</taxon>
        <taxon>Viridiplantae</taxon>
        <taxon>Streptophyta</taxon>
        <taxon>Embryophyta</taxon>
        <taxon>Tracheophyta</taxon>
        <taxon>Spermatophyta</taxon>
        <taxon>Magnoliopsida</taxon>
        <taxon>eudicotyledons</taxon>
        <taxon>Gunneridae</taxon>
        <taxon>Pentapetalae</taxon>
        <taxon>rosids</taxon>
        <taxon>fabids</taxon>
        <taxon>Rosales</taxon>
        <taxon>Rosaceae</taxon>
        <taxon>Amygdaloideae</taxon>
        <taxon>Amygdaleae</taxon>
        <taxon>Prunus</taxon>
    </lineage>
</organism>
<evidence type="ECO:0000256" key="8">
    <source>
        <dbReference type="ARBA" id="ARBA00023326"/>
    </source>
</evidence>
<feature type="domain" description="Glycosyl hydrolase family 81 N-terminal" evidence="9">
    <location>
        <begin position="44"/>
        <end position="286"/>
    </location>
</feature>
<comment type="catalytic activity">
    <reaction evidence="1">
        <text>Hydrolysis of (1-&gt;3)-beta-D-glucosidic linkages in (1-&gt;3)-beta-D-glucans.</text>
        <dbReference type="EC" id="3.2.1.39"/>
    </reaction>
</comment>
<evidence type="ECO:0000259" key="10">
    <source>
        <dbReference type="Pfam" id="PF17652"/>
    </source>
</evidence>
<dbReference type="PANTHER" id="PTHR31983">
    <property type="entry name" value="ENDO-1,3(4)-BETA-GLUCANASE 1"/>
    <property type="match status" value="1"/>
</dbReference>